<dbReference type="FunFam" id="3.30.70.270:FF:000001">
    <property type="entry name" value="Diguanylate cyclase domain protein"/>
    <property type="match status" value="1"/>
</dbReference>
<keyword evidence="11" id="KW-1185">Reference proteome</keyword>
<proteinExistence type="predicted"/>
<feature type="transmembrane region" description="Helical" evidence="8">
    <location>
        <begin position="87"/>
        <end position="108"/>
    </location>
</feature>
<dbReference type="InterPro" id="IPR029787">
    <property type="entry name" value="Nucleotide_cyclase"/>
</dbReference>
<dbReference type="InterPro" id="IPR043128">
    <property type="entry name" value="Rev_trsase/Diguanyl_cyclase"/>
</dbReference>
<evidence type="ECO:0000256" key="8">
    <source>
        <dbReference type="SAM" id="Phobius"/>
    </source>
</evidence>
<dbReference type="EC" id="2.7.7.65" evidence="3"/>
<dbReference type="NCBIfam" id="TIGR00254">
    <property type="entry name" value="GGDEF"/>
    <property type="match status" value="1"/>
</dbReference>
<evidence type="ECO:0000313" key="10">
    <source>
        <dbReference type="EMBL" id="QIO10158.1"/>
    </source>
</evidence>
<dbReference type="GO" id="GO:0005886">
    <property type="term" value="C:plasma membrane"/>
    <property type="evidence" value="ECO:0007669"/>
    <property type="project" value="UniProtKB-SubCell"/>
</dbReference>
<dbReference type="InterPro" id="IPR036640">
    <property type="entry name" value="ABC1_TM_sf"/>
</dbReference>
<feature type="transmembrane region" description="Helical" evidence="8">
    <location>
        <begin position="120"/>
        <end position="138"/>
    </location>
</feature>
<feature type="transmembrane region" description="Helical" evidence="8">
    <location>
        <begin position="59"/>
        <end position="81"/>
    </location>
</feature>
<comment type="cofactor">
    <cofactor evidence="1">
        <name>Mg(2+)</name>
        <dbReference type="ChEBI" id="CHEBI:18420"/>
    </cofactor>
</comment>
<sequence length="407" mass="47152">MNNKLSTDTSNFEIYTDNLDSISRNRDLIRQSLIGFLSPIPKELWQDYLDFQKKRQRRFLYQINMLALLAYFLFGIADYYVVPDIGMLSLTVRFFSVILFTLIAHGFFQYCQRIEWLDLYLPYTTIIATIIWFALLSQSSSRDVLTFQYGSVIFIVLANIGVQVRFLSSIIPSLLIALCTCIGVYIVSGYSMHELFIFSFAYFPIACFSLYIGWNSTLKNRQNFLHSKLDENSRKALNQMAHTDALTSLHNRRYFEQLATEHIARSRQASYPLCLLLLDVDHFKKINDTYGHDIGDEILKMMGKIAKDQIRDHDLLARFGGEEFIILLTDTHIKQAQAIADRICDVISKTPYRLDAERQINFTISIGFARFLPHCHDLRTLIKSADLALYTAKQQGRNRVVMHHNPT</sequence>
<comment type="subcellular location">
    <subcellularLocation>
        <location evidence="2">Cell membrane</location>
        <topology evidence="2">Multi-pass membrane protein</topology>
    </subcellularLocation>
</comment>
<evidence type="ECO:0000256" key="2">
    <source>
        <dbReference type="ARBA" id="ARBA00004651"/>
    </source>
</evidence>
<gene>
    <name evidence="10" type="ORF">G8D99_14860</name>
</gene>
<reference evidence="10 11" key="1">
    <citation type="submission" date="2020-03" db="EMBL/GenBank/DDBJ databases">
        <authorList>
            <person name="Zhu W."/>
        </authorList>
    </citation>
    <scope>NUCLEOTIDE SEQUENCE [LARGE SCALE GENOMIC DNA]</scope>
    <source>
        <strain evidence="10 11">185</strain>
    </source>
</reference>
<evidence type="ECO:0000256" key="5">
    <source>
        <dbReference type="ARBA" id="ARBA00022989"/>
    </source>
</evidence>
<dbReference type="CDD" id="cd01949">
    <property type="entry name" value="GGDEF"/>
    <property type="match status" value="1"/>
</dbReference>
<evidence type="ECO:0000256" key="7">
    <source>
        <dbReference type="ARBA" id="ARBA00034247"/>
    </source>
</evidence>
<keyword evidence="6 8" id="KW-0472">Membrane</keyword>
<feature type="transmembrane region" description="Helical" evidence="8">
    <location>
        <begin position="169"/>
        <end position="190"/>
    </location>
</feature>
<dbReference type="Gene3D" id="3.30.70.270">
    <property type="match status" value="1"/>
</dbReference>
<dbReference type="SMART" id="SM00267">
    <property type="entry name" value="GGDEF"/>
    <property type="match status" value="1"/>
</dbReference>
<dbReference type="PANTHER" id="PTHR45138">
    <property type="entry name" value="REGULATORY COMPONENTS OF SENSORY TRANSDUCTION SYSTEM"/>
    <property type="match status" value="1"/>
</dbReference>
<name>A0A6G8S7X4_9GAMM</name>
<feature type="transmembrane region" description="Helical" evidence="8">
    <location>
        <begin position="196"/>
        <end position="214"/>
    </location>
</feature>
<evidence type="ECO:0000313" key="11">
    <source>
        <dbReference type="Proteomes" id="UP000501939"/>
    </source>
</evidence>
<feature type="transmembrane region" description="Helical" evidence="8">
    <location>
        <begin position="144"/>
        <end position="162"/>
    </location>
</feature>
<evidence type="ECO:0000259" key="9">
    <source>
        <dbReference type="PROSITE" id="PS50887"/>
    </source>
</evidence>
<dbReference type="InterPro" id="IPR000160">
    <property type="entry name" value="GGDEF_dom"/>
</dbReference>
<protein>
    <recommendedName>
        <fullName evidence="3">diguanylate cyclase</fullName>
        <ecNumber evidence="3">2.7.7.65</ecNumber>
    </recommendedName>
</protein>
<dbReference type="AlphaFoldDB" id="A0A6G8S7X4"/>
<dbReference type="GO" id="GO:0052621">
    <property type="term" value="F:diguanylate cyclase activity"/>
    <property type="evidence" value="ECO:0007669"/>
    <property type="project" value="UniProtKB-EC"/>
</dbReference>
<evidence type="ECO:0000256" key="6">
    <source>
        <dbReference type="ARBA" id="ARBA00023136"/>
    </source>
</evidence>
<keyword evidence="5 8" id="KW-1133">Transmembrane helix</keyword>
<dbReference type="SUPFAM" id="SSF55073">
    <property type="entry name" value="Nucleotide cyclase"/>
    <property type="match status" value="1"/>
</dbReference>
<dbReference type="RefSeq" id="WP_166327213.1">
    <property type="nucleotide sequence ID" value="NZ_CP049916.1"/>
</dbReference>
<comment type="catalytic activity">
    <reaction evidence="7">
        <text>2 GTP = 3',3'-c-di-GMP + 2 diphosphate</text>
        <dbReference type="Rhea" id="RHEA:24898"/>
        <dbReference type="ChEBI" id="CHEBI:33019"/>
        <dbReference type="ChEBI" id="CHEBI:37565"/>
        <dbReference type="ChEBI" id="CHEBI:58805"/>
        <dbReference type="EC" id="2.7.7.65"/>
    </reaction>
</comment>
<dbReference type="PANTHER" id="PTHR45138:SF9">
    <property type="entry name" value="DIGUANYLATE CYCLASE DGCM-RELATED"/>
    <property type="match status" value="1"/>
</dbReference>
<evidence type="ECO:0000256" key="1">
    <source>
        <dbReference type="ARBA" id="ARBA00001946"/>
    </source>
</evidence>
<dbReference type="PROSITE" id="PS50887">
    <property type="entry name" value="GGDEF"/>
    <property type="match status" value="1"/>
</dbReference>
<keyword evidence="4 8" id="KW-0812">Transmembrane</keyword>
<evidence type="ECO:0000256" key="4">
    <source>
        <dbReference type="ARBA" id="ARBA00022692"/>
    </source>
</evidence>
<feature type="domain" description="GGDEF" evidence="9">
    <location>
        <begin position="271"/>
        <end position="405"/>
    </location>
</feature>
<dbReference type="SUPFAM" id="SSF90123">
    <property type="entry name" value="ABC transporter transmembrane region"/>
    <property type="match status" value="1"/>
</dbReference>
<dbReference type="InterPro" id="IPR050469">
    <property type="entry name" value="Diguanylate_Cyclase"/>
</dbReference>
<evidence type="ECO:0000256" key="3">
    <source>
        <dbReference type="ARBA" id="ARBA00012528"/>
    </source>
</evidence>
<dbReference type="Proteomes" id="UP000501939">
    <property type="component" value="Chromosome"/>
</dbReference>
<dbReference type="KEGG" id="alj:G8D99_14860"/>
<dbReference type="GO" id="GO:0005524">
    <property type="term" value="F:ATP binding"/>
    <property type="evidence" value="ECO:0007669"/>
    <property type="project" value="InterPro"/>
</dbReference>
<dbReference type="EMBL" id="CP049916">
    <property type="protein sequence ID" value="QIO10158.1"/>
    <property type="molecule type" value="Genomic_DNA"/>
</dbReference>
<dbReference type="Pfam" id="PF00990">
    <property type="entry name" value="GGDEF"/>
    <property type="match status" value="1"/>
</dbReference>
<organism evidence="10 11">
    <name type="scientific">Acinetobacter lanii</name>
    <dbReference type="NCBI Taxonomy" id="2715163"/>
    <lineage>
        <taxon>Bacteria</taxon>
        <taxon>Pseudomonadati</taxon>
        <taxon>Pseudomonadota</taxon>
        <taxon>Gammaproteobacteria</taxon>
        <taxon>Moraxellales</taxon>
        <taxon>Moraxellaceae</taxon>
        <taxon>Acinetobacter</taxon>
    </lineage>
</organism>
<accession>A0A6G8S7X4</accession>